<dbReference type="InterPro" id="IPR035895">
    <property type="entry name" value="HPr-like_sf"/>
</dbReference>
<evidence type="ECO:0000313" key="3">
    <source>
        <dbReference type="Proteomes" id="UP000823904"/>
    </source>
</evidence>
<dbReference type="AlphaFoldDB" id="A0A9D2PIZ7"/>
<reference evidence="2" key="1">
    <citation type="journal article" date="2021" name="PeerJ">
        <title>Extensive microbial diversity within the chicken gut microbiome revealed by metagenomics and culture.</title>
        <authorList>
            <person name="Gilroy R."/>
            <person name="Ravi A."/>
            <person name="Getino M."/>
            <person name="Pursley I."/>
            <person name="Horton D.L."/>
            <person name="Alikhan N.F."/>
            <person name="Baker D."/>
            <person name="Gharbi K."/>
            <person name="Hall N."/>
            <person name="Watson M."/>
            <person name="Adriaenssens E.M."/>
            <person name="Foster-Nyarko E."/>
            <person name="Jarju S."/>
            <person name="Secka A."/>
            <person name="Antonio M."/>
            <person name="Oren A."/>
            <person name="Chaudhuri R.R."/>
            <person name="La Ragione R."/>
            <person name="Hildebrand F."/>
            <person name="Pallen M.J."/>
        </authorList>
    </citation>
    <scope>NUCLEOTIDE SEQUENCE</scope>
    <source>
        <strain evidence="2">ChiSjej3B21-8574</strain>
    </source>
</reference>
<proteinExistence type="predicted"/>
<comment type="caution">
    <text evidence="2">The sequence shown here is derived from an EMBL/GenBank/DDBJ whole genome shotgun (WGS) entry which is preliminary data.</text>
</comment>
<dbReference type="PROSITE" id="PS51350">
    <property type="entry name" value="PTS_HPR_DOM"/>
    <property type="match status" value="1"/>
</dbReference>
<dbReference type="EMBL" id="DWWD01000043">
    <property type="protein sequence ID" value="HJC51124.1"/>
    <property type="molecule type" value="Genomic_DNA"/>
</dbReference>
<dbReference type="Proteomes" id="UP000823904">
    <property type="component" value="Unassembled WGS sequence"/>
</dbReference>
<dbReference type="SUPFAM" id="SSF55594">
    <property type="entry name" value="HPr-like"/>
    <property type="match status" value="1"/>
</dbReference>
<evidence type="ECO:0000313" key="2">
    <source>
        <dbReference type="EMBL" id="HJC51124.1"/>
    </source>
</evidence>
<reference evidence="2" key="2">
    <citation type="submission" date="2021-04" db="EMBL/GenBank/DDBJ databases">
        <authorList>
            <person name="Gilroy R."/>
        </authorList>
    </citation>
    <scope>NUCLEOTIDE SEQUENCE</scope>
    <source>
        <strain evidence="2">ChiSjej3B21-8574</strain>
    </source>
</reference>
<sequence>MRSVMIQLRSIKELHTFIDILEQYPGNYEIASGSYAVSAKSLMTLLSLDLSKPFKLIITSNDADEVLQKIQPFILHE</sequence>
<gene>
    <name evidence="2" type="ORF">H9754_11265</name>
</gene>
<organism evidence="2 3">
    <name type="scientific">Candidatus Anaerostipes avistercoris</name>
    <dbReference type="NCBI Taxonomy" id="2838462"/>
    <lineage>
        <taxon>Bacteria</taxon>
        <taxon>Bacillati</taxon>
        <taxon>Bacillota</taxon>
        <taxon>Clostridia</taxon>
        <taxon>Lachnospirales</taxon>
        <taxon>Lachnospiraceae</taxon>
        <taxon>Anaerostipes</taxon>
    </lineage>
</organism>
<feature type="domain" description="HPr" evidence="1">
    <location>
        <begin position="1"/>
        <end position="77"/>
    </location>
</feature>
<dbReference type="Gene3D" id="3.30.1340.10">
    <property type="entry name" value="HPr-like"/>
    <property type="match status" value="1"/>
</dbReference>
<protein>
    <submittedName>
        <fullName evidence="2">PTS HPr component phosphorylation site</fullName>
    </submittedName>
</protein>
<name>A0A9D2PIZ7_9FIRM</name>
<accession>A0A9D2PIZ7</accession>
<dbReference type="InterPro" id="IPR000032">
    <property type="entry name" value="HPr-like"/>
</dbReference>
<evidence type="ECO:0000259" key="1">
    <source>
        <dbReference type="PROSITE" id="PS51350"/>
    </source>
</evidence>